<dbReference type="Gene3D" id="6.10.340.10">
    <property type="match status" value="1"/>
</dbReference>
<dbReference type="SUPFAM" id="SSF55874">
    <property type="entry name" value="ATPase domain of HSP90 chaperone/DNA topoisomerase II/histidine kinase"/>
    <property type="match status" value="1"/>
</dbReference>
<dbReference type="InterPro" id="IPR036890">
    <property type="entry name" value="HATPase_C_sf"/>
</dbReference>
<dbReference type="GO" id="GO:0000155">
    <property type="term" value="F:phosphorelay sensor kinase activity"/>
    <property type="evidence" value="ECO:0007669"/>
    <property type="project" value="InterPro"/>
</dbReference>
<keyword evidence="2" id="KW-1133">Transmembrane helix</keyword>
<evidence type="ECO:0000259" key="3">
    <source>
        <dbReference type="SMART" id="SM00387"/>
    </source>
</evidence>
<keyword evidence="4" id="KW-0418">Kinase</keyword>
<feature type="transmembrane region" description="Helical" evidence="2">
    <location>
        <begin position="301"/>
        <end position="329"/>
    </location>
</feature>
<gene>
    <name evidence="4" type="ORF">BBD42_06975</name>
</gene>
<dbReference type="EMBL" id="CP016808">
    <property type="protein sequence ID" value="ANY66236.1"/>
    <property type="molecule type" value="Genomic_DNA"/>
</dbReference>
<sequence>MAMPKRRLLEWLRFKKIRSRFLAAMILLIVPSIMLLGYISFNITKDTLTDMNEKTNLDHLRTSSEVADLLFRNINNFHLSIVVNDAIRQSLRSSGENSGSQPDTVNSTTSSRLKGLISSSFADTRYVTSVCLLDLKLHTYCFGRSDDAGVYEGSDKIAKITSSDWYKAAYESKGKVVYYPSDIFDDTNKSFSTVKLFRDAEDPGGEPIGVLVINVSKTIFDKVFGGSKENGSFMVLSEGTGSTKAVYSHNDTVPLAGGTISETLGHLKDEGFLVNPYYNQATSWTLVHLVESKELLKHTQYIGLATTLIAAAFAVTALILSFFISGTITRPLLRLKKMMNDWTLGKRDFPAEFAQDEVGVIGETFKRIARENEELNARLINSELKEREAELRALQSQIKPHFLYNTLDSIYWMAILQNNKEVAQMAVSLSESFKLSLNKGKETILVYNELKHIEHYLNIQNIRFNNRFHYIEEVEESIKGLEIMKLLLQPLVENAIYHGLEPKVGKGTIRLTGGTDGPYLIFTVEDDGVGMADMAQTEQGYGMRNVKERLSLSYGEGSSLTVWSREGEGTRVTLRFNPSNLPKKNRHSPEK</sequence>
<dbReference type="Pfam" id="PF02518">
    <property type="entry name" value="HATPase_c"/>
    <property type="match status" value="1"/>
</dbReference>
<keyword evidence="2" id="KW-0812">Transmembrane</keyword>
<name>A0A1B2DEW1_9BACL</name>
<dbReference type="Gene3D" id="3.30.565.10">
    <property type="entry name" value="Histidine kinase-like ATPase, C-terminal domain"/>
    <property type="match status" value="1"/>
</dbReference>
<keyword evidence="2" id="KW-0472">Membrane</keyword>
<dbReference type="PANTHER" id="PTHR34220">
    <property type="entry name" value="SENSOR HISTIDINE KINASE YPDA"/>
    <property type="match status" value="1"/>
</dbReference>
<dbReference type="PANTHER" id="PTHR34220:SF7">
    <property type="entry name" value="SENSOR HISTIDINE KINASE YPDA"/>
    <property type="match status" value="1"/>
</dbReference>
<keyword evidence="4" id="KW-0808">Transferase</keyword>
<reference evidence="4" key="1">
    <citation type="submission" date="2016-08" db="EMBL/GenBank/DDBJ databases">
        <title>Complete Genome Seqeunce of Paenibacillus sp. BIHB 4019 from tea rhizoplane.</title>
        <authorList>
            <person name="Thakur R."/>
            <person name="Swarnkar M.K."/>
            <person name="Gulati A."/>
        </authorList>
    </citation>
    <scope>NUCLEOTIDE SEQUENCE [LARGE SCALE GENOMIC DNA]</scope>
    <source>
        <strain evidence="4">BIHB4019</strain>
    </source>
</reference>
<evidence type="ECO:0000256" key="1">
    <source>
        <dbReference type="SAM" id="Coils"/>
    </source>
</evidence>
<dbReference type="InterPro" id="IPR010559">
    <property type="entry name" value="Sig_transdc_His_kin_internal"/>
</dbReference>
<dbReference type="InterPro" id="IPR003594">
    <property type="entry name" value="HATPase_dom"/>
</dbReference>
<feature type="transmembrane region" description="Helical" evidence="2">
    <location>
        <begin position="21"/>
        <end position="41"/>
    </location>
</feature>
<accession>A0A1B2DEW1</accession>
<proteinExistence type="predicted"/>
<feature type="coiled-coil region" evidence="1">
    <location>
        <begin position="365"/>
        <end position="397"/>
    </location>
</feature>
<dbReference type="GO" id="GO:0016020">
    <property type="term" value="C:membrane"/>
    <property type="evidence" value="ECO:0007669"/>
    <property type="project" value="InterPro"/>
</dbReference>
<evidence type="ECO:0000313" key="4">
    <source>
        <dbReference type="EMBL" id="ANY66236.1"/>
    </source>
</evidence>
<dbReference type="Pfam" id="PF06580">
    <property type="entry name" value="His_kinase"/>
    <property type="match status" value="1"/>
</dbReference>
<dbReference type="SMART" id="SM00387">
    <property type="entry name" value="HATPase_c"/>
    <property type="match status" value="1"/>
</dbReference>
<organism evidence="4">
    <name type="scientific">Paenibacillus sp. BIHB 4019</name>
    <dbReference type="NCBI Taxonomy" id="1870819"/>
    <lineage>
        <taxon>Bacteria</taxon>
        <taxon>Bacillati</taxon>
        <taxon>Bacillota</taxon>
        <taxon>Bacilli</taxon>
        <taxon>Bacillales</taxon>
        <taxon>Paenibacillaceae</taxon>
        <taxon>Paenibacillus</taxon>
    </lineage>
</organism>
<feature type="domain" description="Histidine kinase/HSP90-like ATPase" evidence="3">
    <location>
        <begin position="483"/>
        <end position="580"/>
    </location>
</feature>
<keyword evidence="1" id="KW-0175">Coiled coil</keyword>
<protein>
    <submittedName>
        <fullName evidence="4">Histidine kinase</fullName>
    </submittedName>
</protein>
<dbReference type="AlphaFoldDB" id="A0A1B2DEW1"/>
<dbReference type="InterPro" id="IPR050640">
    <property type="entry name" value="Bact_2-comp_sensor_kinase"/>
</dbReference>
<evidence type="ECO:0000256" key="2">
    <source>
        <dbReference type="SAM" id="Phobius"/>
    </source>
</evidence>